<feature type="compositionally biased region" description="Low complexity" evidence="5">
    <location>
        <begin position="582"/>
        <end position="596"/>
    </location>
</feature>
<feature type="compositionally biased region" description="Basic and acidic residues" evidence="5">
    <location>
        <begin position="1"/>
        <end position="10"/>
    </location>
</feature>
<feature type="compositionally biased region" description="Pro residues" evidence="5">
    <location>
        <begin position="495"/>
        <end position="508"/>
    </location>
</feature>
<protein>
    <submittedName>
        <fullName evidence="9">FERM domain-containing protein 4A isoform X1</fullName>
    </submittedName>
    <submittedName>
        <fullName evidence="7">FRMD4A protein</fullName>
    </submittedName>
</protein>
<dbReference type="InterPro" id="IPR047176">
    <property type="entry name" value="FRMD4A/B"/>
</dbReference>
<dbReference type="GO" id="GO:0005737">
    <property type="term" value="C:cytoplasm"/>
    <property type="evidence" value="ECO:0007669"/>
    <property type="project" value="UniProtKB-SubCell"/>
</dbReference>
<feature type="compositionally biased region" description="Pro residues" evidence="5">
    <location>
        <begin position="597"/>
        <end position="606"/>
    </location>
</feature>
<evidence type="ECO:0000256" key="1">
    <source>
        <dbReference type="ARBA" id="ARBA00004496"/>
    </source>
</evidence>
<accession>A0A0C9Q310</accession>
<feature type="region of interest" description="Disordered" evidence="5">
    <location>
        <begin position="566"/>
        <end position="611"/>
    </location>
</feature>
<keyword evidence="8" id="KW-1185">Reference proteome</keyword>
<feature type="coiled-coil region" evidence="4">
    <location>
        <begin position="28"/>
        <end position="55"/>
    </location>
</feature>
<dbReference type="Proteomes" id="UP000694866">
    <property type="component" value="Unplaced"/>
</dbReference>
<dbReference type="GO" id="GO:0090162">
    <property type="term" value="P:establishment of epithelial cell polarity"/>
    <property type="evidence" value="ECO:0007669"/>
    <property type="project" value="InterPro"/>
</dbReference>
<feature type="region of interest" description="Disordered" evidence="5">
    <location>
        <begin position="661"/>
        <end position="689"/>
    </location>
</feature>
<keyword evidence="2" id="KW-0963">Cytoplasm</keyword>
<feature type="compositionally biased region" description="Basic and acidic residues" evidence="5">
    <location>
        <begin position="202"/>
        <end position="212"/>
    </location>
</feature>
<evidence type="ECO:0000256" key="4">
    <source>
        <dbReference type="SAM" id="Coils"/>
    </source>
</evidence>
<evidence type="ECO:0000313" key="7">
    <source>
        <dbReference type="EMBL" id="JAG78225.1"/>
    </source>
</evidence>
<feature type="region of interest" description="Disordered" evidence="5">
    <location>
        <begin position="1"/>
        <end position="24"/>
    </location>
</feature>
<feature type="region of interest" description="Disordered" evidence="5">
    <location>
        <begin position="346"/>
        <end position="399"/>
    </location>
</feature>
<sequence length="750" mass="86289">MVMAESERATGHLATSGLDPTTSPASRLQWLKQRREALQEKLARKNNELKKLCISEAELTGILPPEIPLDPGESPPIFRKRVGTSFSYPQNLINKLKTNQVEESALELERQVQAGIATAAYAIVNDLSESKAVRRKHRLIYQQSQKRLKDLESRLNFLRQGYGQLSRTTAPVPDSWPGDEDADQEGPTKHHKTKKPRPPLEPTDREDPKLNDKKWQETEINTMAGATQMNDWHRTRSRYIKPDMHSGTLPALNTVDQNENLDLYLYNDQPRVRTYSHGNWDESSNALRNLKPNQIEERSYRKISDMYALDAEVRQKDHWQQKKLMEHKYNSSMYNPNQRHHIDSFQYKQQHHQFKSKSQQSFYQEPPRDKSSPDIGSIQSLPQYRYPPRPNHSSHANHNVLSHPLMENQRHQDHEFVQTRKNPSETMARKNRGRKSSESSTWCVEEGVWYPPPVDNYQHKDNFGSLDRRKHTTIGREPGITRDHHLTTQHRLEHLPPPPPPPLPPPPHSRMLLRTQSLGSVETWQSGASGISGSATMGRPPGDIERYQVERHQEKEKEWYETSMDLGYSPQQVPPVQRHYPRSSPSPSSISSSPKLLPSPLPPPSPSFNDISVKISQSTEKDLEIPAETSNHAVKYQPYLEVTKPFEMSDFYKYSTKFRKKTEGNQRSEQNNCNGNKIVNNNNASFANNNINADEHHHQTAPSGSYGPNVHRRGYETHMIARTMSRKNEGNREWTNAEDCRVPPKDSTVV</sequence>
<evidence type="ECO:0000259" key="6">
    <source>
        <dbReference type="Pfam" id="PF11819"/>
    </source>
</evidence>
<evidence type="ECO:0000313" key="9">
    <source>
        <dbReference type="RefSeq" id="XP_011312500.1"/>
    </source>
</evidence>
<dbReference type="OrthoDB" id="10063592at2759"/>
<evidence type="ECO:0000256" key="3">
    <source>
        <dbReference type="ARBA" id="ARBA00023054"/>
    </source>
</evidence>
<proteinExistence type="predicted"/>
<dbReference type="PANTHER" id="PTHR46079:SF2">
    <property type="entry name" value="FERM DOMAIN-CONTAINING PROTEIN"/>
    <property type="match status" value="1"/>
</dbReference>
<reference evidence="9" key="2">
    <citation type="submission" date="2025-04" db="UniProtKB">
        <authorList>
            <consortium name="RefSeq"/>
        </authorList>
    </citation>
    <scope>IDENTIFICATION</scope>
    <source>
        <strain evidence="9">USDA-PBARC FA_bdor</strain>
        <tissue evidence="9">Whole organism</tissue>
    </source>
</reference>
<keyword evidence="3 4" id="KW-0175">Coiled coil</keyword>
<dbReference type="EMBL" id="GBYB01008458">
    <property type="protein sequence ID" value="JAG78225.1"/>
    <property type="molecule type" value="Transcribed_RNA"/>
</dbReference>
<dbReference type="RefSeq" id="XP_011312500.1">
    <property type="nucleotide sequence ID" value="XM_011314198.1"/>
</dbReference>
<dbReference type="AlphaFoldDB" id="A0A0C9Q310"/>
<comment type="subcellular location">
    <subcellularLocation>
        <location evidence="1">Cytoplasm</location>
    </subcellularLocation>
</comment>
<accession>A0A9R1TN26</accession>
<feature type="domain" description="Cytohesin Ubiquitin Protein Inducing" evidence="6">
    <location>
        <begin position="10"/>
        <end position="126"/>
    </location>
</feature>
<evidence type="ECO:0000313" key="8">
    <source>
        <dbReference type="Proteomes" id="UP000694866"/>
    </source>
</evidence>
<dbReference type="Pfam" id="PF11819">
    <property type="entry name" value="CUPID"/>
    <property type="match status" value="1"/>
</dbReference>
<dbReference type="PANTHER" id="PTHR46079">
    <property type="entry name" value="FERM DOMAIN-CONTAINING PROTEIN 4"/>
    <property type="match status" value="1"/>
</dbReference>
<gene>
    <name evidence="7" type="primary">FRMD4A</name>
    <name evidence="9" type="synonym">LOC105272210</name>
    <name evidence="7" type="ORF">g.38006</name>
</gene>
<dbReference type="InterPro" id="IPR021774">
    <property type="entry name" value="CUPID"/>
</dbReference>
<feature type="region of interest" description="Disordered" evidence="5">
    <location>
        <begin position="411"/>
        <end position="440"/>
    </location>
</feature>
<evidence type="ECO:0000256" key="2">
    <source>
        <dbReference type="ARBA" id="ARBA00022490"/>
    </source>
</evidence>
<feature type="compositionally biased region" description="Low complexity" evidence="5">
    <location>
        <begin position="671"/>
        <end position="689"/>
    </location>
</feature>
<feature type="region of interest" description="Disordered" evidence="5">
    <location>
        <begin position="162"/>
        <end position="212"/>
    </location>
</feature>
<feature type="region of interest" description="Disordered" evidence="5">
    <location>
        <begin position="724"/>
        <end position="750"/>
    </location>
</feature>
<reference evidence="7" key="1">
    <citation type="submission" date="2015-01" db="EMBL/GenBank/DDBJ databases">
        <title>Transcriptome Assembly of Fopius arisanus.</title>
        <authorList>
            <person name="Geib S."/>
        </authorList>
    </citation>
    <scope>NUCLEOTIDE SEQUENCE</scope>
</reference>
<feature type="region of interest" description="Disordered" evidence="5">
    <location>
        <begin position="490"/>
        <end position="511"/>
    </location>
</feature>
<name>A0A0C9Q310_9HYME</name>
<evidence type="ECO:0000256" key="5">
    <source>
        <dbReference type="SAM" id="MobiDB-lite"/>
    </source>
</evidence>
<dbReference type="KEGG" id="fas:105272210"/>
<organism evidence="7">
    <name type="scientific">Fopius arisanus</name>
    <dbReference type="NCBI Taxonomy" id="64838"/>
    <lineage>
        <taxon>Eukaryota</taxon>
        <taxon>Metazoa</taxon>
        <taxon>Ecdysozoa</taxon>
        <taxon>Arthropoda</taxon>
        <taxon>Hexapoda</taxon>
        <taxon>Insecta</taxon>
        <taxon>Pterygota</taxon>
        <taxon>Neoptera</taxon>
        <taxon>Endopterygota</taxon>
        <taxon>Hymenoptera</taxon>
        <taxon>Apocrita</taxon>
        <taxon>Ichneumonoidea</taxon>
        <taxon>Braconidae</taxon>
        <taxon>Opiinae</taxon>
        <taxon>Fopius</taxon>
    </lineage>
</organism>